<protein>
    <submittedName>
        <fullName evidence="1">Uncharacterized protein</fullName>
    </submittedName>
</protein>
<proteinExistence type="predicted"/>
<keyword evidence="2" id="KW-1185">Reference proteome</keyword>
<accession>A0A261FZQ9</accession>
<dbReference type="Proteomes" id="UP000216074">
    <property type="component" value="Unassembled WGS sequence"/>
</dbReference>
<evidence type="ECO:0000313" key="1">
    <source>
        <dbReference type="EMBL" id="OZG64661.1"/>
    </source>
</evidence>
<sequence length="241" mass="27078">MIAVAMVMVCGVAGCGAGDTQASTVAASDDYIDQLFARDRGQKIASSFDERIDQTITGVEHDSELEELDPTGEYKERKLEILRRTKQAGSMSAADYESIWANYRQCMTDRGYKNIILLKQVNGVYTEAGHRIDRNNPRERTYTKDMMECGIIHTGYLNSLYKDQQGNPNLFKNPFEGALDCMHRNNYVPKDYSLDDLKHDLYGDVTDKSQLKADIYGAQIPSCLIANNITVLPEDAPLEEL</sequence>
<reference evidence="1 2" key="1">
    <citation type="journal article" date="2017" name="BMC Genomics">
        <title>Comparative genomic and phylogenomic analyses of the Bifidobacteriaceae family.</title>
        <authorList>
            <person name="Lugli G.A."/>
            <person name="Milani C."/>
            <person name="Turroni F."/>
            <person name="Duranti S."/>
            <person name="Mancabelli L."/>
            <person name="Mangifesta M."/>
            <person name="Ferrario C."/>
            <person name="Modesto M."/>
            <person name="Mattarelli P."/>
            <person name="Jiri K."/>
            <person name="van Sinderen D."/>
            <person name="Ventura M."/>
        </authorList>
    </citation>
    <scope>NUCLEOTIDE SEQUENCE [LARGE SCALE GENOMIC DNA]</scope>
    <source>
        <strain evidence="1 2">DSM 100202</strain>
    </source>
</reference>
<comment type="caution">
    <text evidence="1">The sequence shown here is derived from an EMBL/GenBank/DDBJ whole genome shotgun (WGS) entry which is preliminary data.</text>
</comment>
<dbReference type="AlphaFoldDB" id="A0A261FZQ9"/>
<name>A0A261FZQ9_9BIFI</name>
<evidence type="ECO:0000313" key="2">
    <source>
        <dbReference type="Proteomes" id="UP000216074"/>
    </source>
</evidence>
<dbReference type="EMBL" id="MWWY01000020">
    <property type="protein sequence ID" value="OZG64661.1"/>
    <property type="molecule type" value="Genomic_DNA"/>
</dbReference>
<gene>
    <name evidence="1" type="ORF">BHAP_0891</name>
</gene>
<organism evidence="1 2">
    <name type="scientific">Bifidobacterium hapali</name>
    <dbReference type="NCBI Taxonomy" id="1630172"/>
    <lineage>
        <taxon>Bacteria</taxon>
        <taxon>Bacillati</taxon>
        <taxon>Actinomycetota</taxon>
        <taxon>Actinomycetes</taxon>
        <taxon>Bifidobacteriales</taxon>
        <taxon>Bifidobacteriaceae</taxon>
        <taxon>Bifidobacterium</taxon>
    </lineage>
</organism>